<name>A0A914ZCI4_9BILA</name>
<dbReference type="CDD" id="cd00037">
    <property type="entry name" value="CLECT"/>
    <property type="match status" value="1"/>
</dbReference>
<keyword evidence="2" id="KW-1185">Reference proteome</keyword>
<dbReference type="Gene3D" id="3.10.100.10">
    <property type="entry name" value="Mannose-Binding Protein A, subunit A"/>
    <property type="match status" value="1"/>
</dbReference>
<protein>
    <submittedName>
        <fullName evidence="3">C-type lectin domain-containing protein</fullName>
    </submittedName>
</protein>
<organism evidence="2 3">
    <name type="scientific">Panagrolaimus superbus</name>
    <dbReference type="NCBI Taxonomy" id="310955"/>
    <lineage>
        <taxon>Eukaryota</taxon>
        <taxon>Metazoa</taxon>
        <taxon>Ecdysozoa</taxon>
        <taxon>Nematoda</taxon>
        <taxon>Chromadorea</taxon>
        <taxon>Rhabditida</taxon>
        <taxon>Tylenchina</taxon>
        <taxon>Panagrolaimomorpha</taxon>
        <taxon>Panagrolaimoidea</taxon>
        <taxon>Panagrolaimidae</taxon>
        <taxon>Panagrolaimus</taxon>
    </lineage>
</organism>
<evidence type="ECO:0000313" key="3">
    <source>
        <dbReference type="WBParaSite" id="PSU_v2.g9636.t1"/>
    </source>
</evidence>
<dbReference type="InterPro" id="IPR016186">
    <property type="entry name" value="C-type_lectin-like/link_sf"/>
</dbReference>
<dbReference type="InterPro" id="IPR016187">
    <property type="entry name" value="CTDL_fold"/>
</dbReference>
<accession>A0A914ZCI4</accession>
<dbReference type="SUPFAM" id="SSF56436">
    <property type="entry name" value="C-type lectin-like"/>
    <property type="match status" value="1"/>
</dbReference>
<feature type="chain" id="PRO_5037504933" evidence="1">
    <location>
        <begin position="17"/>
        <end position="95"/>
    </location>
</feature>
<dbReference type="Proteomes" id="UP000887577">
    <property type="component" value="Unplaced"/>
</dbReference>
<dbReference type="WBParaSite" id="PSU_v2.g9636.t1">
    <property type="protein sequence ID" value="PSU_v2.g9636.t1"/>
    <property type="gene ID" value="PSU_v2.g9636"/>
</dbReference>
<evidence type="ECO:0000313" key="2">
    <source>
        <dbReference type="Proteomes" id="UP000887577"/>
    </source>
</evidence>
<reference evidence="3" key="1">
    <citation type="submission" date="2022-11" db="UniProtKB">
        <authorList>
            <consortium name="WormBaseParasite"/>
        </authorList>
    </citation>
    <scope>IDENTIFICATION</scope>
</reference>
<feature type="signal peptide" evidence="1">
    <location>
        <begin position="1"/>
        <end position="16"/>
    </location>
</feature>
<sequence>MFCLILFACLFSFINASCPNGSLEWQKSCYFFKNETIAFALAEVECVQISGHLVSIHDSFTDYLLAQKAETFFHESTMTDFWIGFTKMMPSGNWS</sequence>
<keyword evidence="1" id="KW-0732">Signal</keyword>
<proteinExistence type="predicted"/>
<dbReference type="AlphaFoldDB" id="A0A914ZCI4"/>
<evidence type="ECO:0000256" key="1">
    <source>
        <dbReference type="SAM" id="SignalP"/>
    </source>
</evidence>